<comment type="caution">
    <text evidence="1">The sequence shown here is derived from an EMBL/GenBank/DDBJ whole genome shotgun (WGS) entry which is preliminary data.</text>
</comment>
<keyword evidence="2" id="KW-1185">Reference proteome</keyword>
<sequence>MLHRPKVDVNWSESWICNSGSDGEVLASSQAEMHMPTPKAQLWTDMGVHWSLGQRNSAASETVLERCRK</sequence>
<name>A0A8H7E3C2_9EURO</name>
<evidence type="ECO:0000313" key="1">
    <source>
        <dbReference type="EMBL" id="KAF7509019.1"/>
    </source>
</evidence>
<dbReference type="Proteomes" id="UP000606974">
    <property type="component" value="Unassembled WGS sequence"/>
</dbReference>
<dbReference type="EMBL" id="JAACFV010000046">
    <property type="protein sequence ID" value="KAF7509019.1"/>
    <property type="molecule type" value="Genomic_DNA"/>
</dbReference>
<accession>A0A8H7E3C2</accession>
<protein>
    <submittedName>
        <fullName evidence="1">Uncharacterized protein</fullName>
    </submittedName>
</protein>
<dbReference type="AlphaFoldDB" id="A0A8H7E3C2"/>
<organism evidence="1 2">
    <name type="scientific">Endocarpon pusillum</name>
    <dbReference type="NCBI Taxonomy" id="364733"/>
    <lineage>
        <taxon>Eukaryota</taxon>
        <taxon>Fungi</taxon>
        <taxon>Dikarya</taxon>
        <taxon>Ascomycota</taxon>
        <taxon>Pezizomycotina</taxon>
        <taxon>Eurotiomycetes</taxon>
        <taxon>Chaetothyriomycetidae</taxon>
        <taxon>Verrucariales</taxon>
        <taxon>Verrucariaceae</taxon>
        <taxon>Endocarpon</taxon>
    </lineage>
</organism>
<proteinExistence type="predicted"/>
<evidence type="ECO:0000313" key="2">
    <source>
        <dbReference type="Proteomes" id="UP000606974"/>
    </source>
</evidence>
<reference evidence="1" key="1">
    <citation type="submission" date="2020-02" db="EMBL/GenBank/DDBJ databases">
        <authorList>
            <person name="Palmer J.M."/>
        </authorList>
    </citation>
    <scope>NUCLEOTIDE SEQUENCE</scope>
    <source>
        <strain evidence="1">EPUS1.4</strain>
        <tissue evidence="1">Thallus</tissue>
    </source>
</reference>
<gene>
    <name evidence="1" type="ORF">GJ744_008414</name>
</gene>